<evidence type="ECO:0000313" key="3">
    <source>
        <dbReference type="Proteomes" id="UP000233398"/>
    </source>
</evidence>
<dbReference type="RefSeq" id="WP_101073949.1">
    <property type="nucleotide sequence ID" value="NZ_PISP01000004.1"/>
</dbReference>
<dbReference type="AlphaFoldDB" id="A0A2N0VFC7"/>
<name>A0A2N0VFC7_9BACT</name>
<feature type="transmembrane region" description="Helical" evidence="1">
    <location>
        <begin position="30"/>
        <end position="50"/>
    </location>
</feature>
<keyword evidence="1" id="KW-0472">Membrane</keyword>
<feature type="transmembrane region" description="Helical" evidence="1">
    <location>
        <begin position="7"/>
        <end position="24"/>
    </location>
</feature>
<dbReference type="Proteomes" id="UP000233398">
    <property type="component" value="Unassembled WGS sequence"/>
</dbReference>
<proteinExistence type="predicted"/>
<feature type="transmembrane region" description="Helical" evidence="1">
    <location>
        <begin position="135"/>
        <end position="153"/>
    </location>
</feature>
<evidence type="ECO:0000256" key="1">
    <source>
        <dbReference type="SAM" id="Phobius"/>
    </source>
</evidence>
<organism evidence="2 3">
    <name type="scientific">Rhodohalobacter barkolensis</name>
    <dbReference type="NCBI Taxonomy" id="2053187"/>
    <lineage>
        <taxon>Bacteria</taxon>
        <taxon>Pseudomonadati</taxon>
        <taxon>Balneolota</taxon>
        <taxon>Balneolia</taxon>
        <taxon>Balneolales</taxon>
        <taxon>Balneolaceae</taxon>
        <taxon>Rhodohalobacter</taxon>
    </lineage>
</organism>
<dbReference type="EMBL" id="PISP01000004">
    <property type="protein sequence ID" value="PKD42896.1"/>
    <property type="molecule type" value="Genomic_DNA"/>
</dbReference>
<feature type="transmembrane region" description="Helical" evidence="1">
    <location>
        <begin position="96"/>
        <end position="115"/>
    </location>
</feature>
<sequence>MLREFWTYRTNFLISFVLIGIIVLSESVYYHEWALAGIVGALLFSVVGMIKADREIEKKTKLFDGGIIFLTSLICAAVYWYRAWLNIPTDIFIERIFDLITGFGFWWPGILYASLYRHTDESWRPSSRGRYLQNLAIGFGGSLAGLLIAYLMLEIL</sequence>
<comment type="caution">
    <text evidence="2">The sequence shown here is derived from an EMBL/GenBank/DDBJ whole genome shotgun (WGS) entry which is preliminary data.</text>
</comment>
<keyword evidence="1" id="KW-0812">Transmembrane</keyword>
<keyword evidence="3" id="KW-1185">Reference proteome</keyword>
<evidence type="ECO:0000313" key="2">
    <source>
        <dbReference type="EMBL" id="PKD42896.1"/>
    </source>
</evidence>
<accession>A0A2N0VFC7</accession>
<protein>
    <submittedName>
        <fullName evidence="2">Uncharacterized protein</fullName>
    </submittedName>
</protein>
<dbReference type="OrthoDB" id="9835530at2"/>
<reference evidence="2 3" key="1">
    <citation type="submission" date="2017-11" db="EMBL/GenBank/DDBJ databases">
        <title>Rhodohalobacter 15182 sp. nov., isolated from a salt lake.</title>
        <authorList>
            <person name="Han S."/>
        </authorList>
    </citation>
    <scope>NUCLEOTIDE SEQUENCE [LARGE SCALE GENOMIC DNA]</scope>
    <source>
        <strain evidence="2 3">15182</strain>
    </source>
</reference>
<feature type="transmembrane region" description="Helical" evidence="1">
    <location>
        <begin position="62"/>
        <end position="81"/>
    </location>
</feature>
<keyword evidence="1" id="KW-1133">Transmembrane helix</keyword>
<gene>
    <name evidence="2" type="ORF">CWD77_12645</name>
</gene>